<proteinExistence type="predicted"/>
<sequence>MTRTRLIPALLGLTLLSACSVLPKTEPVTTYQLPAPHFSASTEAPLALSLRIITPAASYVLQTPRIMVTPEGNTINSYRGARWTDPNPILLREHLVQAFQQNGSFASVSTEVHALQTDVQLFSDLRQFQTLYQNGHASAVIELDAKLVDPGSRQVIASRHFRVSQALTDTAVPGVVSGLGEAADTLARQLLDWSRSALQQQQQQQPQ</sequence>
<evidence type="ECO:0000259" key="2">
    <source>
        <dbReference type="Pfam" id="PF03886"/>
    </source>
</evidence>
<accession>A0A2P4EYC4</accession>
<gene>
    <name evidence="3" type="ORF">C1949_05505</name>
</gene>
<dbReference type="OrthoDB" id="5795476at2"/>
<dbReference type="InterPro" id="IPR005586">
    <property type="entry name" value="ABC_trans_aux"/>
</dbReference>
<feature type="chain" id="PRO_5015168180" description="ABC-type transport auxiliary lipoprotein component domain-containing protein" evidence="1">
    <location>
        <begin position="24"/>
        <end position="207"/>
    </location>
</feature>
<dbReference type="EMBL" id="PPSK01000003">
    <property type="protein sequence ID" value="POB05223.1"/>
    <property type="molecule type" value="Genomic_DNA"/>
</dbReference>
<comment type="caution">
    <text evidence="3">The sequence shown here is derived from an EMBL/GenBank/DDBJ whole genome shotgun (WGS) entry which is preliminary data.</text>
</comment>
<keyword evidence="4" id="KW-1185">Reference proteome</keyword>
<dbReference type="AlphaFoldDB" id="A0A2P4EYC4"/>
<name>A0A2P4EYC4_9GAMM</name>
<feature type="signal peptide" evidence="1">
    <location>
        <begin position="1"/>
        <end position="23"/>
    </location>
</feature>
<dbReference type="Pfam" id="PF03886">
    <property type="entry name" value="ABC_trans_aux"/>
    <property type="match status" value="1"/>
</dbReference>
<dbReference type="Proteomes" id="UP000243451">
    <property type="component" value="Unassembled WGS sequence"/>
</dbReference>
<feature type="domain" description="ABC-type transport auxiliary lipoprotein component" evidence="2">
    <location>
        <begin position="31"/>
        <end position="189"/>
    </location>
</feature>
<keyword evidence="1" id="KW-0732">Signal</keyword>
<evidence type="ECO:0000256" key="1">
    <source>
        <dbReference type="SAM" id="SignalP"/>
    </source>
</evidence>
<protein>
    <recommendedName>
        <fullName evidence="2">ABC-type transport auxiliary lipoprotein component domain-containing protein</fullName>
    </recommendedName>
</protein>
<dbReference type="SUPFAM" id="SSF159594">
    <property type="entry name" value="XCC0632-like"/>
    <property type="match status" value="1"/>
</dbReference>
<dbReference type="PROSITE" id="PS51257">
    <property type="entry name" value="PROKAR_LIPOPROTEIN"/>
    <property type="match status" value="1"/>
</dbReference>
<dbReference type="Gene3D" id="3.40.50.10610">
    <property type="entry name" value="ABC-type transport auxiliary lipoprotein component"/>
    <property type="match status" value="1"/>
</dbReference>
<evidence type="ECO:0000313" key="3">
    <source>
        <dbReference type="EMBL" id="POB05223.1"/>
    </source>
</evidence>
<reference evidence="3 4" key="1">
    <citation type="submission" date="2018-01" db="EMBL/GenBank/DDBJ databases">
        <title>Draft genome of the type strain Pseudomonas oceani DSM 100277 isolated from the deep water in Okinawa trough, northwestern Pacific Ocean.</title>
        <authorList>
            <person name="Gomila M."/>
            <person name="Mulet M."/>
            <person name="Garcia-Valdes E."/>
            <person name="Lalucat J."/>
        </authorList>
    </citation>
    <scope>NUCLEOTIDE SEQUENCE [LARGE SCALE GENOMIC DNA]</scope>
    <source>
        <strain evidence="3 4">DSM 100277</strain>
    </source>
</reference>
<evidence type="ECO:0000313" key="4">
    <source>
        <dbReference type="Proteomes" id="UP000243451"/>
    </source>
</evidence>
<organism evidence="3 4">
    <name type="scientific">Halopseudomonas oceani</name>
    <dbReference type="NCBI Taxonomy" id="1708783"/>
    <lineage>
        <taxon>Bacteria</taxon>
        <taxon>Pseudomonadati</taxon>
        <taxon>Pseudomonadota</taxon>
        <taxon>Gammaproteobacteria</taxon>
        <taxon>Pseudomonadales</taxon>
        <taxon>Pseudomonadaceae</taxon>
        <taxon>Halopseudomonas</taxon>
    </lineage>
</organism>
<dbReference type="RefSeq" id="WP_104737458.1">
    <property type="nucleotide sequence ID" value="NZ_BMHR01000001.1"/>
</dbReference>